<feature type="transmembrane region" description="Helical" evidence="1">
    <location>
        <begin position="67"/>
        <end position="87"/>
    </location>
</feature>
<proteinExistence type="predicted"/>
<feature type="transmembrane region" description="Helical" evidence="1">
    <location>
        <begin position="99"/>
        <end position="119"/>
    </location>
</feature>
<keyword evidence="3" id="KW-1185">Reference proteome</keyword>
<feature type="transmembrane region" description="Helical" evidence="1">
    <location>
        <begin position="126"/>
        <end position="147"/>
    </location>
</feature>
<dbReference type="RefSeq" id="WP_043585640.1">
    <property type="nucleotide sequence ID" value="NZ_CP083439.1"/>
</dbReference>
<sequence length="185" mass="19284">MKRLLSAIGLGVVFALLQIGVFAAAQASGQMLSVVLFHVFAFVNFGSAWAVVGIAAGGIMLRLRGSIVAGALSLLAAVWCYYGTAWLSTPGSRWLLDSVAYWSLAAVAGGPFLGAVGALGRRRDGWSLIAWVGGPLLIVMETGQQVLVGDEPGYVLLHIVAWILTAAGVGIGVRRLRATPRIAPV</sequence>
<organism evidence="2 3">
    <name type="scientific">Clavibacter seminis</name>
    <dbReference type="NCBI Taxonomy" id="2860285"/>
    <lineage>
        <taxon>Bacteria</taxon>
        <taxon>Bacillati</taxon>
        <taxon>Actinomycetota</taxon>
        <taxon>Actinomycetes</taxon>
        <taxon>Micrococcales</taxon>
        <taxon>Microbacteriaceae</taxon>
        <taxon>Clavibacter</taxon>
    </lineage>
</organism>
<evidence type="ECO:0000313" key="2">
    <source>
        <dbReference type="EMBL" id="UKF25452.1"/>
    </source>
</evidence>
<accession>A0ABY3T9A3</accession>
<reference evidence="3" key="1">
    <citation type="submission" date="2024-08" db="EMBL/GenBank/DDBJ databases">
        <title>Description of the novel species Clavibacter lycopersicum isolated from tomato seeds.</title>
        <authorList>
            <person name="Arizala E.D."/>
            <person name="Dobhal S."/>
            <person name="Alvarez A."/>
            <person name="Arif M."/>
        </authorList>
    </citation>
    <scope>NUCLEOTIDE SEQUENCE [LARGE SCALE GENOMIC DNA]</scope>
    <source>
        <strain evidence="3">A6099</strain>
    </source>
</reference>
<feature type="transmembrane region" description="Helical" evidence="1">
    <location>
        <begin position="153"/>
        <end position="173"/>
    </location>
</feature>
<protein>
    <submittedName>
        <fullName evidence="2">DUF6518 family protein</fullName>
    </submittedName>
</protein>
<keyword evidence="1" id="KW-1133">Transmembrane helix</keyword>
<keyword evidence="1" id="KW-0812">Transmembrane</keyword>
<evidence type="ECO:0000313" key="3">
    <source>
        <dbReference type="Proteomes" id="UP001649473"/>
    </source>
</evidence>
<name>A0ABY3T9A3_9MICO</name>
<dbReference type="EMBL" id="CP083439">
    <property type="protein sequence ID" value="UKF25452.1"/>
    <property type="molecule type" value="Genomic_DNA"/>
</dbReference>
<keyword evidence="1" id="KW-0472">Membrane</keyword>
<gene>
    <name evidence="2" type="ORF">KYT88_01770</name>
</gene>
<dbReference type="Proteomes" id="UP001649473">
    <property type="component" value="Chromosome"/>
</dbReference>
<feature type="transmembrane region" description="Helical" evidence="1">
    <location>
        <begin position="35"/>
        <end position="60"/>
    </location>
</feature>
<evidence type="ECO:0000256" key="1">
    <source>
        <dbReference type="SAM" id="Phobius"/>
    </source>
</evidence>